<evidence type="ECO:0000313" key="2">
    <source>
        <dbReference type="Proteomes" id="UP000248640"/>
    </source>
</evidence>
<organism evidence="1 2">
    <name type="scientific">Pseudomonas fluorescens</name>
    <dbReference type="NCBI Taxonomy" id="294"/>
    <lineage>
        <taxon>Bacteria</taxon>
        <taxon>Pseudomonadati</taxon>
        <taxon>Pseudomonadota</taxon>
        <taxon>Gammaproteobacteria</taxon>
        <taxon>Pseudomonadales</taxon>
        <taxon>Pseudomonadaceae</taxon>
        <taxon>Pseudomonas</taxon>
    </lineage>
</organism>
<dbReference type="GeneID" id="61638996"/>
<evidence type="ECO:0000313" key="1">
    <source>
        <dbReference type="EMBL" id="SQF91674.1"/>
    </source>
</evidence>
<gene>
    <name evidence="1" type="ORF">NCTC10038_03100</name>
</gene>
<dbReference type="Proteomes" id="UP000248640">
    <property type="component" value="Chromosome 1"/>
</dbReference>
<dbReference type="AlphaFoldDB" id="A0A3M3XT80"/>
<name>A0A3M3XT80_PSEFL</name>
<sequence>MANTGSDVKKPRKEVPSAISAEALLGKSRLYALRALQAKASKDSEVYQIWAALALELLGKAQLAAIHPCLVVEADNPNSLLEACGVETDTKVKTISAHVVFARLKHTVAKFGTPHAKSCELISSRRNAELHSGQAAYAGVVDSDWEGEFWTTSELILASMGQELEDWVGSESKIPAALAKDFHTIKVQAAKQSIANARATFEKPDEVPGSSQQKPKKRSPKEIKELQEHSQGLEWWTYRGAFRYHLDSHWDIPCPACESKGFLGGDRVHEEVIEQDHESGYETVERYSTPVEFYCPTCDLHLEGAEAMKAAGFDEEYVEKDEREIEYEPDYGND</sequence>
<dbReference type="RefSeq" id="WP_024659580.1">
    <property type="nucleotide sequence ID" value="NZ_CBCRXZ010000002.1"/>
</dbReference>
<proteinExistence type="predicted"/>
<protein>
    <submittedName>
        <fullName evidence="1">Uncharacterized protein</fullName>
    </submittedName>
</protein>
<accession>A0A3M3XT80</accession>
<dbReference type="EMBL" id="LS483372">
    <property type="protein sequence ID" value="SQF91674.1"/>
    <property type="molecule type" value="Genomic_DNA"/>
</dbReference>
<reference evidence="1 2" key="1">
    <citation type="submission" date="2018-06" db="EMBL/GenBank/DDBJ databases">
        <authorList>
            <consortium name="Pathogen Informatics"/>
            <person name="Doyle S."/>
        </authorList>
    </citation>
    <scope>NUCLEOTIDE SEQUENCE [LARGE SCALE GENOMIC DNA]</scope>
    <source>
        <strain evidence="1 2">NCTC10038</strain>
    </source>
</reference>